<keyword evidence="1" id="KW-0479">Metal-binding</keyword>
<dbReference type="SUPFAM" id="SSF81606">
    <property type="entry name" value="PP2C-like"/>
    <property type="match status" value="1"/>
</dbReference>
<dbReference type="STRING" id="121224.E0VZT0"/>
<keyword evidence="6" id="KW-0670">Pyruvate</keyword>
<evidence type="ECO:0000259" key="5">
    <source>
        <dbReference type="PROSITE" id="PS51746"/>
    </source>
</evidence>
<dbReference type="EnsemblMetazoa" id="PHUM537880-RA">
    <property type="protein sequence ID" value="PHUM537880-PA"/>
    <property type="gene ID" value="PHUM537880"/>
</dbReference>
<dbReference type="SMART" id="SM00332">
    <property type="entry name" value="PP2Cc"/>
    <property type="match status" value="1"/>
</dbReference>
<dbReference type="FunCoup" id="E0VZT0">
    <property type="interactions" value="2186"/>
</dbReference>
<dbReference type="EMBL" id="DS235854">
    <property type="protein sequence ID" value="EEB18886.1"/>
    <property type="molecule type" value="Genomic_DNA"/>
</dbReference>
<dbReference type="GO" id="GO:0004741">
    <property type="term" value="F:[pyruvate dehydrogenase (acetyl-transferring)]-phosphatase activity"/>
    <property type="evidence" value="ECO:0007669"/>
    <property type="project" value="UniProtKB-EC"/>
</dbReference>
<gene>
    <name evidence="7" type="primary">8235441</name>
    <name evidence="6" type="ORF">Phum_PHUM537880</name>
</gene>
<dbReference type="eggNOG" id="KOG0700">
    <property type="taxonomic scope" value="Eukaryota"/>
</dbReference>
<reference evidence="6" key="1">
    <citation type="submission" date="2007-04" db="EMBL/GenBank/DDBJ databases">
        <title>Annotation of Pediculus humanus corporis strain USDA.</title>
        <authorList>
            <person name="Kirkness E."/>
            <person name="Hannick L."/>
            <person name="Hass B."/>
            <person name="Bruggner R."/>
            <person name="Lawson D."/>
            <person name="Bidwell S."/>
            <person name="Joardar V."/>
            <person name="Caler E."/>
            <person name="Walenz B."/>
            <person name="Inman J."/>
            <person name="Schobel S."/>
            <person name="Galinsky K."/>
            <person name="Amedeo P."/>
            <person name="Strausberg R."/>
        </authorList>
    </citation>
    <scope>NUCLEOTIDE SEQUENCE</scope>
    <source>
        <strain evidence="6">USDA</strain>
    </source>
</reference>
<dbReference type="PANTHER" id="PTHR13832:SF792">
    <property type="entry name" value="GM14286P"/>
    <property type="match status" value="1"/>
</dbReference>
<feature type="domain" description="PPM-type phosphatase" evidence="5">
    <location>
        <begin position="82"/>
        <end position="487"/>
    </location>
</feature>
<dbReference type="RefSeq" id="XP_002431624.1">
    <property type="nucleotide sequence ID" value="XM_002431579.1"/>
</dbReference>
<dbReference type="PANTHER" id="PTHR13832">
    <property type="entry name" value="PROTEIN PHOSPHATASE 2C"/>
    <property type="match status" value="1"/>
</dbReference>
<dbReference type="PROSITE" id="PS01032">
    <property type="entry name" value="PPM_1"/>
    <property type="match status" value="1"/>
</dbReference>
<dbReference type="CDD" id="cd00143">
    <property type="entry name" value="PP2Cc"/>
    <property type="match status" value="1"/>
</dbReference>
<dbReference type="CTD" id="8235441"/>
<dbReference type="VEuPathDB" id="VectorBase:PHUM537880"/>
<dbReference type="GO" id="GO:0046872">
    <property type="term" value="F:metal ion binding"/>
    <property type="evidence" value="ECO:0007669"/>
    <property type="project" value="UniProtKB-KW"/>
</dbReference>
<dbReference type="OMA" id="GEQAMAP"/>
<accession>E0VZT0</accession>
<dbReference type="InterPro" id="IPR000222">
    <property type="entry name" value="PP2C_BS"/>
</dbReference>
<sequence length="500" mass="56654">MFITSHSLPSVNFITKIFFKNAESFGRGLIHKKVCLVNKSIFYQGFRNCENLHASPRLTPLEVNHILQANEFTKEFTSGFPIKSYDSNQLPSNEPMEDTRTEARCLYNNGYLFGVFDGHGGEACAQVIAKRLFHYITAHFLSHQQLQSLSEAIINTDSYSNKILECYNERFDFVDVLKNLYANSFQILIKDLLSNTRENMSIETALEKSFLRLDDDISKEALEAETITGISKKTFSVAMSGAVSCVAYITGPNLYIANVGDCQAVIGRLADNGQWSPKTISIPHNADNISEVKRILSEHPKSEENSVIKGERLLGHLAPLRAFGDFRYKWNKDLLEKMAGPYFGTHAVPGDYHTPPYLTAKPDIYHHHLTIKDKFLILATDGLWDFISPQQVVRMVGEHMRGKTALTPFRLPKENMTLGEINEALLVRKECLAVKPTDTNACTHLLRNALGVTEYGLDETRIAQFLSLPQDIVRNFRDDITITVIYFDSDYLKKYMPDDK</sequence>
<dbReference type="Gene3D" id="3.60.40.10">
    <property type="entry name" value="PPM-type phosphatase domain"/>
    <property type="match status" value="1"/>
</dbReference>
<keyword evidence="3 4" id="KW-0904">Protein phosphatase</keyword>
<dbReference type="GO" id="GO:0005739">
    <property type="term" value="C:mitochondrion"/>
    <property type="evidence" value="ECO:0007669"/>
    <property type="project" value="TreeGrafter"/>
</dbReference>
<dbReference type="GeneID" id="8235441"/>
<evidence type="ECO:0000256" key="3">
    <source>
        <dbReference type="ARBA" id="ARBA00022912"/>
    </source>
</evidence>
<dbReference type="Proteomes" id="UP000009046">
    <property type="component" value="Unassembled WGS sequence"/>
</dbReference>
<dbReference type="OrthoDB" id="420076at2759"/>
<dbReference type="Pfam" id="PF00481">
    <property type="entry name" value="PP2C"/>
    <property type="match status" value="1"/>
</dbReference>
<reference evidence="6" key="2">
    <citation type="submission" date="2007-04" db="EMBL/GenBank/DDBJ databases">
        <title>The genome of the human body louse.</title>
        <authorList>
            <consortium name="The Human Body Louse Genome Consortium"/>
            <person name="Kirkness E."/>
            <person name="Walenz B."/>
            <person name="Hass B."/>
            <person name="Bruggner R."/>
            <person name="Strausberg R."/>
        </authorList>
    </citation>
    <scope>NUCLEOTIDE SEQUENCE</scope>
    <source>
        <strain evidence="6">USDA</strain>
    </source>
</reference>
<name>E0VZT0_PEDHC</name>
<dbReference type="EC" id="3.1.3.43" evidence="6"/>
<evidence type="ECO:0000313" key="8">
    <source>
        <dbReference type="Proteomes" id="UP000009046"/>
    </source>
</evidence>
<comment type="similarity">
    <text evidence="4">Belongs to the PP2C family.</text>
</comment>
<reference evidence="7" key="3">
    <citation type="submission" date="2021-02" db="UniProtKB">
        <authorList>
            <consortium name="EnsemblMetazoa"/>
        </authorList>
    </citation>
    <scope>IDENTIFICATION</scope>
    <source>
        <strain evidence="7">USDA</strain>
    </source>
</reference>
<dbReference type="InterPro" id="IPR001932">
    <property type="entry name" value="PPM-type_phosphatase-like_dom"/>
</dbReference>
<evidence type="ECO:0000256" key="2">
    <source>
        <dbReference type="ARBA" id="ARBA00022801"/>
    </source>
</evidence>
<dbReference type="InParanoid" id="E0VZT0"/>
<keyword evidence="8" id="KW-1185">Reference proteome</keyword>
<evidence type="ECO:0000256" key="1">
    <source>
        <dbReference type="ARBA" id="ARBA00022723"/>
    </source>
</evidence>
<dbReference type="AlphaFoldDB" id="E0VZT0"/>
<dbReference type="HOGENOM" id="CLU_021928_0_0_1"/>
<dbReference type="PROSITE" id="PS51746">
    <property type="entry name" value="PPM_2"/>
    <property type="match status" value="1"/>
</dbReference>
<proteinExistence type="inferred from homology"/>
<dbReference type="EMBL" id="AAZO01006530">
    <property type="status" value="NOT_ANNOTATED_CDS"/>
    <property type="molecule type" value="Genomic_DNA"/>
</dbReference>
<dbReference type="KEGG" id="phu:Phum_PHUM537880"/>
<dbReference type="InterPro" id="IPR036457">
    <property type="entry name" value="PPM-type-like_dom_sf"/>
</dbReference>
<evidence type="ECO:0000256" key="4">
    <source>
        <dbReference type="RuleBase" id="RU003465"/>
    </source>
</evidence>
<protein>
    <submittedName>
        <fullName evidence="6 7">Pyruvate dehydrogenase, putative</fullName>
        <ecNumber evidence="6">3.1.3.43</ecNumber>
    </submittedName>
</protein>
<evidence type="ECO:0000313" key="6">
    <source>
        <dbReference type="EMBL" id="EEB18886.1"/>
    </source>
</evidence>
<evidence type="ECO:0000313" key="7">
    <source>
        <dbReference type="EnsemblMetazoa" id="PHUM537880-PA"/>
    </source>
</evidence>
<organism>
    <name type="scientific">Pediculus humanus subsp. corporis</name>
    <name type="common">Body louse</name>
    <dbReference type="NCBI Taxonomy" id="121224"/>
    <lineage>
        <taxon>Eukaryota</taxon>
        <taxon>Metazoa</taxon>
        <taxon>Ecdysozoa</taxon>
        <taxon>Arthropoda</taxon>
        <taxon>Hexapoda</taxon>
        <taxon>Insecta</taxon>
        <taxon>Pterygota</taxon>
        <taxon>Neoptera</taxon>
        <taxon>Paraneoptera</taxon>
        <taxon>Psocodea</taxon>
        <taxon>Troctomorpha</taxon>
        <taxon>Phthiraptera</taxon>
        <taxon>Anoplura</taxon>
        <taxon>Pediculidae</taxon>
        <taxon>Pediculus</taxon>
    </lineage>
</organism>
<dbReference type="InterPro" id="IPR015655">
    <property type="entry name" value="PP2C"/>
</dbReference>
<keyword evidence="2 4" id="KW-0378">Hydrolase</keyword>